<proteinExistence type="inferred from homology"/>
<feature type="binding site" evidence="9">
    <location>
        <position position="13"/>
    </location>
    <ligand>
        <name>NADPH</name>
        <dbReference type="ChEBI" id="CHEBI:57783"/>
    </ligand>
</feature>
<keyword evidence="13" id="KW-0413">Isomerase</keyword>
<feature type="binding site" evidence="9">
    <location>
        <position position="12"/>
    </location>
    <ligand>
        <name>NADPH</name>
        <dbReference type="ChEBI" id="CHEBI:57783"/>
    </ligand>
</feature>
<comment type="cofactor">
    <cofactor evidence="9">
        <name>Mg(2+)</name>
        <dbReference type="ChEBI" id="CHEBI:18420"/>
    </cofactor>
    <cofactor evidence="9">
        <name>Mn(2+)</name>
        <dbReference type="ChEBI" id="CHEBI:29035"/>
    </cofactor>
</comment>
<dbReference type="EC" id="1.1.1.267" evidence="9"/>
<dbReference type="UniPathway" id="UPA00056">
    <property type="reaction ID" value="UER00092"/>
</dbReference>
<keyword evidence="6 9" id="KW-0464">Manganese</keyword>
<feature type="binding site" evidence="9">
    <location>
        <position position="150"/>
    </location>
    <ligand>
        <name>1-deoxy-D-xylulose 5-phosphate</name>
        <dbReference type="ChEBI" id="CHEBI:57792"/>
    </ligand>
</feature>
<name>A0A840AWU7_9SPHN</name>
<dbReference type="HAMAP" id="MF_00183">
    <property type="entry name" value="DXP_reductoisom"/>
    <property type="match status" value="1"/>
</dbReference>
<feature type="binding site" evidence="9">
    <location>
        <position position="219"/>
    </location>
    <ligand>
        <name>1-deoxy-D-xylulose 5-phosphate</name>
        <dbReference type="ChEBI" id="CHEBI:57792"/>
    </ligand>
</feature>
<keyword evidence="7 9" id="KW-0414">Isoprene biosynthesis</keyword>
<feature type="binding site" evidence="9">
    <location>
        <position position="150"/>
    </location>
    <ligand>
        <name>Mn(2+)</name>
        <dbReference type="ChEBI" id="CHEBI:29035"/>
    </ligand>
</feature>
<dbReference type="PANTHER" id="PTHR30525">
    <property type="entry name" value="1-DEOXY-D-XYLULOSE 5-PHOSPHATE REDUCTOISOMERASE"/>
    <property type="match status" value="1"/>
</dbReference>
<evidence type="ECO:0000256" key="4">
    <source>
        <dbReference type="ARBA" id="ARBA00022857"/>
    </source>
</evidence>
<dbReference type="Gene3D" id="1.10.1740.10">
    <property type="match status" value="1"/>
</dbReference>
<feature type="binding site" evidence="9">
    <location>
        <position position="123"/>
    </location>
    <ligand>
        <name>1-deoxy-D-xylulose 5-phosphate</name>
        <dbReference type="ChEBI" id="CHEBI:57792"/>
    </ligand>
</feature>
<dbReference type="InterPro" id="IPR036169">
    <property type="entry name" value="DXPR_C_sf"/>
</dbReference>
<dbReference type="InterPro" id="IPR003821">
    <property type="entry name" value="DXP_reductoisomerase"/>
</dbReference>
<dbReference type="Pfam" id="PF08436">
    <property type="entry name" value="DXP_redisom_C"/>
    <property type="match status" value="1"/>
</dbReference>
<dbReference type="Gene3D" id="3.40.50.720">
    <property type="entry name" value="NAD(P)-binding Rossmann-like Domain"/>
    <property type="match status" value="1"/>
</dbReference>
<comment type="caution">
    <text evidence="9">Lacks conserved residue(s) required for the propagation of feature annotation.</text>
</comment>
<keyword evidence="3 9" id="KW-0479">Metal-binding</keyword>
<feature type="binding site" evidence="9">
    <location>
        <position position="39"/>
    </location>
    <ligand>
        <name>NADPH</name>
        <dbReference type="ChEBI" id="CHEBI:57783"/>
    </ligand>
</feature>
<feature type="binding site" evidence="9">
    <location>
        <position position="174"/>
    </location>
    <ligand>
        <name>1-deoxy-D-xylulose 5-phosphate</name>
        <dbReference type="ChEBI" id="CHEBI:57792"/>
    </ligand>
</feature>
<dbReference type="InterPro" id="IPR013512">
    <property type="entry name" value="DXP_reductoisomerase_N"/>
</dbReference>
<dbReference type="PIRSF" id="PIRSF006205">
    <property type="entry name" value="Dxp_reductismrs"/>
    <property type="match status" value="1"/>
</dbReference>
<comment type="caution">
    <text evidence="13">The sequence shown here is derived from an EMBL/GenBank/DDBJ whole genome shotgun (WGS) entry which is preliminary data.</text>
</comment>
<feature type="binding site" evidence="9">
    <location>
        <position position="14"/>
    </location>
    <ligand>
        <name>NADPH</name>
        <dbReference type="ChEBI" id="CHEBI:57783"/>
    </ligand>
</feature>
<evidence type="ECO:0000313" key="14">
    <source>
        <dbReference type="Proteomes" id="UP000581447"/>
    </source>
</evidence>
<protein>
    <recommendedName>
        <fullName evidence="9">1-deoxy-D-xylulose 5-phosphate reductoisomerase</fullName>
        <shortName evidence="9">DXP reductoisomerase</shortName>
        <ecNumber evidence="9">1.1.1.267</ecNumber>
    </recommendedName>
    <alternativeName>
        <fullName evidence="9">1-deoxyxylulose-5-phosphate reductoisomerase</fullName>
    </alternativeName>
    <alternativeName>
        <fullName evidence="9">2-C-methyl-D-erythritol 4-phosphate synthase</fullName>
    </alternativeName>
</protein>
<dbReference type="AlphaFoldDB" id="A0A840AWU7"/>
<gene>
    <name evidence="9" type="primary">dxr</name>
    <name evidence="13" type="ORF">GGR91_000820</name>
</gene>
<evidence type="ECO:0000313" key="13">
    <source>
        <dbReference type="EMBL" id="MBB3942598.1"/>
    </source>
</evidence>
<dbReference type="Pfam" id="PF13288">
    <property type="entry name" value="DXPR_C"/>
    <property type="match status" value="1"/>
</dbReference>
<evidence type="ECO:0000256" key="1">
    <source>
        <dbReference type="ARBA" id="ARBA00005094"/>
    </source>
</evidence>
<feature type="binding site" evidence="9">
    <location>
        <position position="122"/>
    </location>
    <ligand>
        <name>NADPH</name>
        <dbReference type="ChEBI" id="CHEBI:57783"/>
    </ligand>
</feature>
<evidence type="ECO:0000256" key="2">
    <source>
        <dbReference type="ARBA" id="ARBA00006825"/>
    </source>
</evidence>
<dbReference type="NCBIfam" id="TIGR00243">
    <property type="entry name" value="Dxr"/>
    <property type="match status" value="1"/>
</dbReference>
<dbReference type="RefSeq" id="WP_183940322.1">
    <property type="nucleotide sequence ID" value="NZ_BAABBG010000001.1"/>
</dbReference>
<dbReference type="NCBIfam" id="NF009114">
    <property type="entry name" value="PRK12464.1"/>
    <property type="match status" value="1"/>
</dbReference>
<dbReference type="GO" id="GO:0070402">
    <property type="term" value="F:NADPH binding"/>
    <property type="evidence" value="ECO:0007669"/>
    <property type="project" value="InterPro"/>
</dbReference>
<comment type="function">
    <text evidence="9">Catalyzes the NADPH-dependent rearrangement and reduction of 1-deoxy-D-xylulose-5-phosphate (DXP) to 2-C-methyl-D-erythritol 4-phosphate (MEP).</text>
</comment>
<feature type="binding site" evidence="9">
    <location>
        <position position="148"/>
    </location>
    <ligand>
        <name>Mn(2+)</name>
        <dbReference type="ChEBI" id="CHEBI:29035"/>
    </ligand>
</feature>
<dbReference type="InterPro" id="IPR013644">
    <property type="entry name" value="DXP_reductoisomerase_C"/>
</dbReference>
<feature type="binding site" evidence="9">
    <location>
        <position position="124"/>
    </location>
    <ligand>
        <name>NADPH</name>
        <dbReference type="ChEBI" id="CHEBI:57783"/>
    </ligand>
</feature>
<keyword evidence="14" id="KW-1185">Reference proteome</keyword>
<dbReference type="SUPFAM" id="SSF51735">
    <property type="entry name" value="NAD(P)-binding Rossmann-fold domains"/>
    <property type="match status" value="1"/>
</dbReference>
<feature type="binding site" evidence="9">
    <location>
        <position position="219"/>
    </location>
    <ligand>
        <name>Mn(2+)</name>
        <dbReference type="ChEBI" id="CHEBI:29035"/>
    </ligand>
</feature>
<dbReference type="GO" id="GO:0016853">
    <property type="term" value="F:isomerase activity"/>
    <property type="evidence" value="ECO:0007669"/>
    <property type="project" value="UniProtKB-KW"/>
</dbReference>
<feature type="binding site" evidence="9">
    <location>
        <position position="215"/>
    </location>
    <ligand>
        <name>1-deoxy-D-xylulose 5-phosphate</name>
        <dbReference type="ChEBI" id="CHEBI:57792"/>
    </ligand>
</feature>
<dbReference type="FunFam" id="3.40.50.720:FF:000045">
    <property type="entry name" value="1-deoxy-D-xylulose 5-phosphate reductoisomerase"/>
    <property type="match status" value="1"/>
</dbReference>
<accession>A0A840AWU7</accession>
<feature type="binding site" evidence="9">
    <location>
        <position position="203"/>
    </location>
    <ligand>
        <name>NADPH</name>
        <dbReference type="ChEBI" id="CHEBI:57783"/>
    </ligand>
</feature>
<dbReference type="EMBL" id="JACIEA010000001">
    <property type="protein sequence ID" value="MBB3942598.1"/>
    <property type="molecule type" value="Genomic_DNA"/>
</dbReference>
<evidence type="ECO:0000256" key="3">
    <source>
        <dbReference type="ARBA" id="ARBA00022723"/>
    </source>
</evidence>
<reference evidence="13 14" key="1">
    <citation type="submission" date="2020-08" db="EMBL/GenBank/DDBJ databases">
        <title>Genomic Encyclopedia of Type Strains, Phase IV (KMG-IV): sequencing the most valuable type-strain genomes for metagenomic binning, comparative biology and taxonomic classification.</title>
        <authorList>
            <person name="Goeker M."/>
        </authorList>
    </citation>
    <scope>NUCLEOTIDE SEQUENCE [LARGE SCALE GENOMIC DNA]</scope>
    <source>
        <strain evidence="13 14">DSM 29050</strain>
    </source>
</reference>
<dbReference type="SUPFAM" id="SSF55347">
    <property type="entry name" value="Glyceraldehyde-3-phosphate dehydrogenase-like, C-terminal domain"/>
    <property type="match status" value="1"/>
</dbReference>
<dbReference type="SUPFAM" id="SSF69055">
    <property type="entry name" value="1-deoxy-D-xylulose-5-phosphate reductoisomerase, C-terminal domain"/>
    <property type="match status" value="1"/>
</dbReference>
<evidence type="ECO:0000256" key="6">
    <source>
        <dbReference type="ARBA" id="ARBA00023211"/>
    </source>
</evidence>
<comment type="pathway">
    <text evidence="1 9">Isoprenoid biosynthesis; isopentenyl diphosphate biosynthesis via DXP pathway; isopentenyl diphosphate from 1-deoxy-D-xylulose 5-phosphate: step 1/6.</text>
</comment>
<feature type="binding site" evidence="9">
    <location>
        <position position="210"/>
    </location>
    <ligand>
        <name>1-deoxy-D-xylulose 5-phosphate</name>
        <dbReference type="ChEBI" id="CHEBI:57792"/>
    </ligand>
</feature>
<feature type="binding site" evidence="9">
    <location>
        <position position="197"/>
    </location>
    <ligand>
        <name>1-deoxy-D-xylulose 5-phosphate</name>
        <dbReference type="ChEBI" id="CHEBI:57792"/>
    </ligand>
</feature>
<comment type="similarity">
    <text evidence="2 9">Belongs to the DXR family.</text>
</comment>
<evidence type="ECO:0000259" key="11">
    <source>
        <dbReference type="Pfam" id="PF08436"/>
    </source>
</evidence>
<dbReference type="GO" id="GO:0030604">
    <property type="term" value="F:1-deoxy-D-xylulose-5-phosphate reductoisomerase activity"/>
    <property type="evidence" value="ECO:0007669"/>
    <property type="project" value="UniProtKB-UniRule"/>
</dbReference>
<feature type="binding site" evidence="9">
    <location>
        <position position="216"/>
    </location>
    <ligand>
        <name>1-deoxy-D-xylulose 5-phosphate</name>
        <dbReference type="ChEBI" id="CHEBI:57792"/>
    </ligand>
</feature>
<dbReference type="PANTHER" id="PTHR30525:SF0">
    <property type="entry name" value="1-DEOXY-D-XYLULOSE 5-PHOSPHATE REDUCTOISOMERASE, CHLOROPLASTIC"/>
    <property type="match status" value="1"/>
</dbReference>
<dbReference type="InterPro" id="IPR026877">
    <property type="entry name" value="DXPR_C"/>
</dbReference>
<evidence type="ECO:0000256" key="9">
    <source>
        <dbReference type="HAMAP-Rule" id="MF_00183"/>
    </source>
</evidence>
<dbReference type="Proteomes" id="UP000581447">
    <property type="component" value="Unassembled WGS sequence"/>
</dbReference>
<feature type="domain" description="1-deoxy-D-xylulose 5-phosphate reductoisomerase N-terminal" evidence="10">
    <location>
        <begin position="5"/>
        <end position="130"/>
    </location>
</feature>
<dbReference type="GO" id="GO:0051484">
    <property type="term" value="P:isopentenyl diphosphate biosynthetic process, methylerythritol 4-phosphate pathway involved in terpenoid biosynthetic process"/>
    <property type="evidence" value="ECO:0007669"/>
    <property type="project" value="UniProtKB-ARBA"/>
</dbReference>
<evidence type="ECO:0000259" key="10">
    <source>
        <dbReference type="Pfam" id="PF02670"/>
    </source>
</evidence>
<dbReference type="InterPro" id="IPR036291">
    <property type="entry name" value="NAD(P)-bd_dom_sf"/>
</dbReference>
<feature type="domain" description="1-deoxy-D-xylulose 5-phosphate reductoisomerase C-terminal" evidence="11">
    <location>
        <begin position="144"/>
        <end position="227"/>
    </location>
</feature>
<comment type="catalytic activity">
    <reaction evidence="8">
        <text>2-C-methyl-D-erythritol 4-phosphate + NADP(+) = 1-deoxy-D-xylulose 5-phosphate + NADPH + H(+)</text>
        <dbReference type="Rhea" id="RHEA:13717"/>
        <dbReference type="ChEBI" id="CHEBI:15378"/>
        <dbReference type="ChEBI" id="CHEBI:57783"/>
        <dbReference type="ChEBI" id="CHEBI:57792"/>
        <dbReference type="ChEBI" id="CHEBI:58262"/>
        <dbReference type="ChEBI" id="CHEBI:58349"/>
        <dbReference type="EC" id="1.1.1.267"/>
    </reaction>
    <physiologicalReaction direction="right-to-left" evidence="8">
        <dbReference type="Rhea" id="RHEA:13719"/>
    </physiologicalReaction>
</comment>
<evidence type="ECO:0000256" key="8">
    <source>
        <dbReference type="ARBA" id="ARBA00048543"/>
    </source>
</evidence>
<organism evidence="13 14">
    <name type="scientific">Sphingorhabdus rigui</name>
    <dbReference type="NCBI Taxonomy" id="1282858"/>
    <lineage>
        <taxon>Bacteria</taxon>
        <taxon>Pseudomonadati</taxon>
        <taxon>Pseudomonadota</taxon>
        <taxon>Alphaproteobacteria</taxon>
        <taxon>Sphingomonadales</taxon>
        <taxon>Sphingomonadaceae</taxon>
        <taxon>Sphingorhabdus</taxon>
    </lineage>
</organism>
<evidence type="ECO:0000259" key="12">
    <source>
        <dbReference type="Pfam" id="PF13288"/>
    </source>
</evidence>
<feature type="binding site" evidence="9">
    <location>
        <position position="11"/>
    </location>
    <ligand>
        <name>NADPH</name>
        <dbReference type="ChEBI" id="CHEBI:57783"/>
    </ligand>
</feature>
<feature type="domain" description="DXP reductoisomerase C-terminal" evidence="12">
    <location>
        <begin position="259"/>
        <end position="375"/>
    </location>
</feature>
<evidence type="ECO:0000256" key="5">
    <source>
        <dbReference type="ARBA" id="ARBA00023002"/>
    </source>
</evidence>
<dbReference type="Pfam" id="PF02670">
    <property type="entry name" value="DXP_reductoisom"/>
    <property type="match status" value="1"/>
</dbReference>
<keyword evidence="5 9" id="KW-0560">Oxidoreductase</keyword>
<keyword evidence="9" id="KW-0460">Magnesium</keyword>
<sequence>MTRSVSIFGATGSVGLSTLDLVRQHRDAYRVVALTANSNASALAKLAIEFGAELAVVADEASYPALKDALQGTGIEAAAGAQALIEAAQRDVDWTMASIVGCAGLPPTMAAIQAGKTVALANKEALVSAGALMMAAVRRSGAALLPVDSEHNAIFQCLAGSKLEHVRKITLTASGGPFRSFSLDQMRAVTPAQAVAHPNWDMGAKISVDSATMMNKGLELIEAYHLFPVGLDKLDILVHPQSVIHSMVEYDDCSTLAQLGSPDMRIPIASALAWPERMATNCKPLDLATIGQLTFEQPDIVRFPALRLARAAITEGGAKPAILNAANEVAVEAFLHGQIGFLDIANVVEATLTAYAPAAPTHLDDLFSIDADARIYARRELETLTRGN</sequence>
<keyword evidence="4 9" id="KW-0521">NADP</keyword>
<evidence type="ECO:0000256" key="7">
    <source>
        <dbReference type="ARBA" id="ARBA00023229"/>
    </source>
</evidence>
<feature type="binding site" evidence="9">
    <location>
        <position position="149"/>
    </location>
    <ligand>
        <name>1-deoxy-D-xylulose 5-phosphate</name>
        <dbReference type="ChEBI" id="CHEBI:57792"/>
    </ligand>
</feature>
<dbReference type="GO" id="GO:0030145">
    <property type="term" value="F:manganese ion binding"/>
    <property type="evidence" value="ECO:0007669"/>
    <property type="project" value="TreeGrafter"/>
</dbReference>